<protein>
    <submittedName>
        <fullName evidence="2">Uncharacterized protein</fullName>
    </submittedName>
</protein>
<dbReference type="EMBL" id="JABFUD020000014">
    <property type="protein sequence ID" value="KAI5070037.1"/>
    <property type="molecule type" value="Genomic_DNA"/>
</dbReference>
<evidence type="ECO:0000313" key="3">
    <source>
        <dbReference type="Proteomes" id="UP000886520"/>
    </source>
</evidence>
<dbReference type="GO" id="GO:0004386">
    <property type="term" value="F:helicase activity"/>
    <property type="evidence" value="ECO:0007669"/>
    <property type="project" value="TreeGrafter"/>
</dbReference>
<gene>
    <name evidence="2" type="ORF">GOP47_0014380</name>
</gene>
<keyword evidence="3" id="KW-1185">Reference proteome</keyword>
<dbReference type="GO" id="GO:0000390">
    <property type="term" value="P:spliceosomal complex disassembly"/>
    <property type="evidence" value="ECO:0007669"/>
    <property type="project" value="TreeGrafter"/>
</dbReference>
<dbReference type="AlphaFoldDB" id="A0A9D4ULN2"/>
<name>A0A9D4ULN2_ADICA</name>
<dbReference type="SUPFAM" id="SSF52540">
    <property type="entry name" value="P-loop containing nucleoside triphosphate hydrolases"/>
    <property type="match status" value="1"/>
</dbReference>
<dbReference type="Proteomes" id="UP000886520">
    <property type="component" value="Chromosome 14"/>
</dbReference>
<comment type="caution">
    <text evidence="2">The sequence shown here is derived from an EMBL/GenBank/DDBJ whole genome shotgun (WGS) entry which is preliminary data.</text>
</comment>
<dbReference type="InterPro" id="IPR027417">
    <property type="entry name" value="P-loop_NTPase"/>
</dbReference>
<evidence type="ECO:0000313" key="2">
    <source>
        <dbReference type="EMBL" id="KAI5070037.1"/>
    </source>
</evidence>
<reference evidence="2" key="1">
    <citation type="submission" date="2021-01" db="EMBL/GenBank/DDBJ databases">
        <title>Adiantum capillus-veneris genome.</title>
        <authorList>
            <person name="Fang Y."/>
            <person name="Liao Q."/>
        </authorList>
    </citation>
    <scope>NUCLEOTIDE SEQUENCE</scope>
    <source>
        <strain evidence="2">H3</strain>
        <tissue evidence="2">Leaf</tissue>
    </source>
</reference>
<dbReference type="GO" id="GO:0003723">
    <property type="term" value="F:RNA binding"/>
    <property type="evidence" value="ECO:0007669"/>
    <property type="project" value="TreeGrafter"/>
</dbReference>
<keyword evidence="1" id="KW-0150">Chloroplast</keyword>
<dbReference type="Gene3D" id="3.40.50.300">
    <property type="entry name" value="P-loop containing nucleotide triphosphate hydrolases"/>
    <property type="match status" value="1"/>
</dbReference>
<dbReference type="PANTHER" id="PTHR18934:SF85">
    <property type="entry name" value="ATP-DEPENDENT RNA HELICASE DHX8"/>
    <property type="match status" value="1"/>
</dbReference>
<dbReference type="PANTHER" id="PTHR18934">
    <property type="entry name" value="ATP-DEPENDENT RNA HELICASE"/>
    <property type="match status" value="1"/>
</dbReference>
<organism evidence="2 3">
    <name type="scientific">Adiantum capillus-veneris</name>
    <name type="common">Maidenhair fern</name>
    <dbReference type="NCBI Taxonomy" id="13818"/>
    <lineage>
        <taxon>Eukaryota</taxon>
        <taxon>Viridiplantae</taxon>
        <taxon>Streptophyta</taxon>
        <taxon>Embryophyta</taxon>
        <taxon>Tracheophyta</taxon>
        <taxon>Polypodiopsida</taxon>
        <taxon>Polypodiidae</taxon>
        <taxon>Polypodiales</taxon>
        <taxon>Pteridineae</taxon>
        <taxon>Pteridaceae</taxon>
        <taxon>Vittarioideae</taxon>
        <taxon>Adiantum</taxon>
    </lineage>
</organism>
<dbReference type="GO" id="GO:0071013">
    <property type="term" value="C:catalytic step 2 spliceosome"/>
    <property type="evidence" value="ECO:0007669"/>
    <property type="project" value="TreeGrafter"/>
</dbReference>
<evidence type="ECO:0000256" key="1">
    <source>
        <dbReference type="ARBA" id="ARBA00022528"/>
    </source>
</evidence>
<dbReference type="OrthoDB" id="1936457at2759"/>
<proteinExistence type="predicted"/>
<keyword evidence="1" id="KW-0934">Plastid</keyword>
<accession>A0A9D4ULN2</accession>
<sequence>MEILLDTISIVQLTFPFLYKDSYLVSTNENPKLVQGTRKVVVAADIAEASLTIDGIYYVVGVGFANQNVYNRRLGLDSLVIMLTSQASTKQRAR</sequence>